<comment type="caution">
    <text evidence="1">The sequence shown here is derived from an EMBL/GenBank/DDBJ whole genome shotgun (WGS) entry which is preliminary data.</text>
</comment>
<reference evidence="1" key="1">
    <citation type="submission" date="2018-11" db="EMBL/GenBank/DDBJ databases">
        <authorList>
            <consortium name="Pathogen Informatics"/>
        </authorList>
    </citation>
    <scope>NUCLEOTIDE SEQUENCE</scope>
</reference>
<dbReference type="Proteomes" id="UP000784294">
    <property type="component" value="Unassembled WGS sequence"/>
</dbReference>
<dbReference type="EMBL" id="CAAALY010259272">
    <property type="protein sequence ID" value="VEL38864.1"/>
    <property type="molecule type" value="Genomic_DNA"/>
</dbReference>
<organism evidence="1 2">
    <name type="scientific">Protopolystoma xenopodis</name>
    <dbReference type="NCBI Taxonomy" id="117903"/>
    <lineage>
        <taxon>Eukaryota</taxon>
        <taxon>Metazoa</taxon>
        <taxon>Spiralia</taxon>
        <taxon>Lophotrochozoa</taxon>
        <taxon>Platyhelminthes</taxon>
        <taxon>Monogenea</taxon>
        <taxon>Polyopisthocotylea</taxon>
        <taxon>Polystomatidea</taxon>
        <taxon>Polystomatidae</taxon>
        <taxon>Protopolystoma</taxon>
    </lineage>
</organism>
<sequence length="47" mass="5517">MTMYRLLRSLEPLIRQEGGQKDMAAQEIAELEERMKVSWLLIGLECH</sequence>
<keyword evidence="2" id="KW-1185">Reference proteome</keyword>
<evidence type="ECO:0000313" key="2">
    <source>
        <dbReference type="Proteomes" id="UP000784294"/>
    </source>
</evidence>
<dbReference type="AlphaFoldDB" id="A0A3S5BTB1"/>
<gene>
    <name evidence="1" type="ORF">PXEA_LOCUS32304</name>
</gene>
<proteinExistence type="predicted"/>
<evidence type="ECO:0000313" key="1">
    <source>
        <dbReference type="EMBL" id="VEL38864.1"/>
    </source>
</evidence>
<accession>A0A3S5BTB1</accession>
<name>A0A3S5BTB1_9PLAT</name>
<protein>
    <submittedName>
        <fullName evidence="1">Uncharacterized protein</fullName>
    </submittedName>
</protein>